<feature type="binding site" evidence="12">
    <location>
        <begin position="108"/>
        <end position="112"/>
    </location>
    <ligand>
        <name>ATP</name>
        <dbReference type="ChEBI" id="CHEBI:30616"/>
    </ligand>
</feature>
<dbReference type="InterPro" id="IPR011116">
    <property type="entry name" value="SecA_Wing/Scaffold"/>
</dbReference>
<evidence type="ECO:0000256" key="12">
    <source>
        <dbReference type="HAMAP-Rule" id="MF_01382"/>
    </source>
</evidence>
<evidence type="ECO:0000256" key="9">
    <source>
        <dbReference type="ARBA" id="ARBA00022967"/>
    </source>
</evidence>
<dbReference type="CDD" id="cd18803">
    <property type="entry name" value="SF2_C_secA"/>
    <property type="match status" value="1"/>
</dbReference>
<dbReference type="SUPFAM" id="SSF81767">
    <property type="entry name" value="Pre-protein crosslinking domain of SecA"/>
    <property type="match status" value="1"/>
</dbReference>
<dbReference type="GO" id="GO:0006605">
    <property type="term" value="P:protein targeting"/>
    <property type="evidence" value="ECO:0007669"/>
    <property type="project" value="UniProtKB-UniRule"/>
</dbReference>
<dbReference type="Pfam" id="PF21090">
    <property type="entry name" value="P-loop_SecA"/>
    <property type="match status" value="2"/>
</dbReference>
<dbReference type="InterPro" id="IPR036266">
    <property type="entry name" value="SecA_Wing/Scaffold_sf"/>
</dbReference>
<proteinExistence type="inferred from homology"/>
<dbReference type="PANTHER" id="PTHR30612:SF0">
    <property type="entry name" value="CHLOROPLAST PROTEIN-TRANSPORTING ATPASE"/>
    <property type="match status" value="1"/>
</dbReference>
<dbReference type="GO" id="GO:0005524">
    <property type="term" value="F:ATP binding"/>
    <property type="evidence" value="ECO:0007669"/>
    <property type="project" value="UniProtKB-UniRule"/>
</dbReference>
<dbReference type="Pfam" id="PF07517">
    <property type="entry name" value="SecA_DEAD"/>
    <property type="match status" value="1"/>
</dbReference>
<protein>
    <recommendedName>
        <fullName evidence="12">Protein translocase subunit SecA</fullName>
        <ecNumber evidence="12">7.4.2.8</ecNumber>
    </recommendedName>
</protein>
<evidence type="ECO:0000259" key="14">
    <source>
        <dbReference type="PROSITE" id="PS51194"/>
    </source>
</evidence>
<dbReference type="CDD" id="cd17928">
    <property type="entry name" value="DEXDc_SecA"/>
    <property type="match status" value="1"/>
</dbReference>
<dbReference type="InterPro" id="IPR044722">
    <property type="entry name" value="SecA_SF2_C"/>
</dbReference>
<keyword evidence="17" id="KW-1185">Reference proteome</keyword>
<comment type="catalytic activity">
    <reaction evidence="12">
        <text>ATP + H2O + cellular proteinSide 1 = ADP + phosphate + cellular proteinSide 2.</text>
        <dbReference type="EC" id="7.4.2.8"/>
    </reaction>
</comment>
<keyword evidence="3 12" id="KW-0813">Transport</keyword>
<comment type="caution">
    <text evidence="16">The sequence shown here is derived from an EMBL/GenBank/DDBJ whole genome shotgun (WGS) entry which is preliminary data.</text>
</comment>
<dbReference type="InterPro" id="IPR020937">
    <property type="entry name" value="SecA_CS"/>
</dbReference>
<sequence length="796" mass="90058">MFNKLSQIGKKIQGMHIPVSYNIDHYNSIVEEINKISLSDKSESDLRNMAIEIRKKVKDGTSLDDVLVEAYALGREVSHRTLGMRHYDVQLIAGIALHEGKMVEMQTGEGKTLAAVLPAYLNSLTGKGVHILTFNDYLVHRDMEWMKPIYDFLGVTVGYIKEGMSIKDRQNAYRMDITYVTAKEAGFDYLKDFLCIREENLVHRGFNYAIVDEADSILIDEARIPLVIAGSQEGEENDLARLSALAKELIRGTDYAIDQNGSNVYLTDFGLCRVERLLGCSNLYEEPNLKLLTQVNSALFAEALLKRDRDYIVRDGKIELVDEFTGRVADKRHWPDNIQAAVEAKEALNKKSRGIIMSQIALQHFINLYPRIAGMTGTAKTSANEFHEFYGVDVVVVPTNKPCIRKDCSDMIFVSKEAKKNAIIAEIRKAHEKGQPVLIGTGSVEESERLYKELHSVGIEANVLNAKNDEMEAEIVAKSGMYGAVTVSTNMAGRGVDIKLGGENGERRDEIIAAGGLYVIGTGKNESRRIDNQLKGRAGRQGDPGKSRLFISLEDDLMVKYDLTKLVPLQLYPEDKNKPFNNSTVNNELNRGQRTVEGYNSDVRRQLLKYSFIIEEQRKIVCSKRQDILQDKAQLKILKEKSPEKYDEVLVKYGEKTMYEVEKQLTLFFINKHWAEYLEYMNYTRESIHLVVMGRKNPMDEFHKIAIEAFSEMLGDIENDIVSTFERVEITKDGIDMEKEGLTGPSSTWTYLINDSPDQFSNLPHLVKAFSTRASGTLFSLSSIYKKIFGRKTITK</sequence>
<keyword evidence="7 12" id="KW-0067">ATP-binding</keyword>
<feature type="binding site" evidence="12">
    <location>
        <position position="90"/>
    </location>
    <ligand>
        <name>ATP</name>
        <dbReference type="ChEBI" id="CHEBI:30616"/>
    </ligand>
</feature>
<dbReference type="HAMAP" id="MF_01382">
    <property type="entry name" value="SecA"/>
    <property type="match status" value="1"/>
</dbReference>
<feature type="domain" description="SecA family profile" evidence="15">
    <location>
        <begin position="8"/>
        <end position="580"/>
    </location>
</feature>
<dbReference type="InterPro" id="IPR001650">
    <property type="entry name" value="Helicase_C-like"/>
</dbReference>
<dbReference type="InterPro" id="IPR011115">
    <property type="entry name" value="SecA_DEAD"/>
</dbReference>
<dbReference type="InterPro" id="IPR036670">
    <property type="entry name" value="SecA_X-link_sf"/>
</dbReference>
<keyword evidence="6 12" id="KW-0547">Nucleotide-binding</keyword>
<dbReference type="PROSITE" id="PS51192">
    <property type="entry name" value="HELICASE_ATP_BIND_1"/>
    <property type="match status" value="1"/>
</dbReference>
<dbReference type="PROSITE" id="PS51194">
    <property type="entry name" value="HELICASE_CTER"/>
    <property type="match status" value="1"/>
</dbReference>
<reference evidence="17" key="1">
    <citation type="submission" date="2015-07" db="EMBL/GenBank/DDBJ databases">
        <title>Near-Complete Genome Sequence of the Cellulolytic Bacterium Bacteroides (Pseudobacteroides) cellulosolvens ATCC 35603.</title>
        <authorList>
            <person name="Dassa B."/>
            <person name="Utturkar S.M."/>
            <person name="Klingeman D.M."/>
            <person name="Hurt R.A."/>
            <person name="Keller M."/>
            <person name="Xu J."/>
            <person name="Reddy Y.H.K."/>
            <person name="Borovok I."/>
            <person name="Grinberg I.R."/>
            <person name="Lamed R."/>
            <person name="Zhivin O."/>
            <person name="Bayer E.A."/>
            <person name="Brown S.D."/>
        </authorList>
    </citation>
    <scope>NUCLEOTIDE SEQUENCE [LARGE SCALE GENOMIC DNA]</scope>
    <source>
        <strain evidence="17">DSM 2933</strain>
    </source>
</reference>
<evidence type="ECO:0000256" key="2">
    <source>
        <dbReference type="ARBA" id="ARBA00007650"/>
    </source>
</evidence>
<feature type="domain" description="Helicase C-terminal" evidence="14">
    <location>
        <begin position="422"/>
        <end position="584"/>
    </location>
</feature>
<dbReference type="GO" id="GO:0017038">
    <property type="term" value="P:protein import"/>
    <property type="evidence" value="ECO:0007669"/>
    <property type="project" value="InterPro"/>
</dbReference>
<dbReference type="PROSITE" id="PS01312">
    <property type="entry name" value="SECA"/>
    <property type="match status" value="1"/>
</dbReference>
<dbReference type="PATRIC" id="fig|398512.5.peg.2926"/>
<dbReference type="OrthoDB" id="9805579at2"/>
<dbReference type="GO" id="GO:0031522">
    <property type="term" value="C:cell envelope Sec protein transport complex"/>
    <property type="evidence" value="ECO:0007669"/>
    <property type="project" value="TreeGrafter"/>
</dbReference>
<dbReference type="GO" id="GO:0043952">
    <property type="term" value="P:protein transport by the Sec complex"/>
    <property type="evidence" value="ECO:0007669"/>
    <property type="project" value="TreeGrafter"/>
</dbReference>
<feature type="domain" description="Helicase ATP-binding" evidence="13">
    <location>
        <begin position="92"/>
        <end position="264"/>
    </location>
</feature>
<dbReference type="Pfam" id="PF07516">
    <property type="entry name" value="SecA_SW"/>
    <property type="match status" value="2"/>
</dbReference>
<keyword evidence="11 12" id="KW-0472">Membrane</keyword>
<dbReference type="PANTHER" id="PTHR30612">
    <property type="entry name" value="SECA INNER MEMBRANE COMPONENT OF SEC PROTEIN SECRETION SYSTEM"/>
    <property type="match status" value="1"/>
</dbReference>
<dbReference type="Pfam" id="PF01043">
    <property type="entry name" value="SecA_PP_bind"/>
    <property type="match status" value="1"/>
</dbReference>
<evidence type="ECO:0000259" key="15">
    <source>
        <dbReference type="PROSITE" id="PS51196"/>
    </source>
</evidence>
<evidence type="ECO:0000313" key="17">
    <source>
        <dbReference type="Proteomes" id="UP000036923"/>
    </source>
</evidence>
<dbReference type="AlphaFoldDB" id="A0A0L6JP18"/>
<evidence type="ECO:0000256" key="4">
    <source>
        <dbReference type="ARBA" id="ARBA00022475"/>
    </source>
</evidence>
<dbReference type="RefSeq" id="WP_036944577.1">
    <property type="nucleotide sequence ID" value="NZ_JQKC01000032.1"/>
</dbReference>
<comment type="function">
    <text evidence="12">Part of the Sec protein translocase complex. Interacts with the SecYEG preprotein conducting channel. Has a central role in coupling the hydrolysis of ATP to the transfer of proteins into and across the cell membrane, serving as an ATP-driven molecular motor driving the stepwise translocation of polypeptide chains across the membrane.</text>
</comment>
<dbReference type="SMART" id="SM00958">
    <property type="entry name" value="SecA_PP_bind"/>
    <property type="match status" value="1"/>
</dbReference>
<gene>
    <name evidence="12" type="primary">secA</name>
    <name evidence="16" type="ORF">Bccel_2794</name>
</gene>
<dbReference type="Gene3D" id="1.10.3060.10">
    <property type="entry name" value="Helical scaffold and wing domains of SecA"/>
    <property type="match status" value="2"/>
</dbReference>
<evidence type="ECO:0000313" key="16">
    <source>
        <dbReference type="EMBL" id="KNY27523.1"/>
    </source>
</evidence>
<dbReference type="STRING" id="398512.Bccel_2794"/>
<dbReference type="NCBIfam" id="TIGR04221">
    <property type="entry name" value="SecA2_Mycobac"/>
    <property type="match status" value="1"/>
</dbReference>
<dbReference type="InterPro" id="IPR014018">
    <property type="entry name" value="SecA_motor_DEAD"/>
</dbReference>
<keyword evidence="9 12" id="KW-1278">Translocase</keyword>
<dbReference type="EC" id="7.4.2.8" evidence="12"/>
<dbReference type="InterPro" id="IPR027417">
    <property type="entry name" value="P-loop_NTPase"/>
</dbReference>
<comment type="similarity">
    <text evidence="2 12">Belongs to the SecA family.</text>
</comment>
<keyword evidence="8 12" id="KW-0653">Protein transport</keyword>
<evidence type="ECO:0000256" key="8">
    <source>
        <dbReference type="ARBA" id="ARBA00022927"/>
    </source>
</evidence>
<feature type="binding site" evidence="12">
    <location>
        <position position="497"/>
    </location>
    <ligand>
        <name>ATP</name>
        <dbReference type="ChEBI" id="CHEBI:30616"/>
    </ligand>
</feature>
<dbReference type="InterPro" id="IPR000185">
    <property type="entry name" value="SecA"/>
</dbReference>
<comment type="subcellular location">
    <subcellularLocation>
        <location evidence="12">Cell membrane</location>
        <topology evidence="12">Peripheral membrane protein</topology>
        <orientation evidence="12">Cytoplasmic side</orientation>
    </subcellularLocation>
    <subcellularLocation>
        <location evidence="12">Cytoplasm</location>
    </subcellularLocation>
    <subcellularLocation>
        <location evidence="1">Membrane</location>
        <topology evidence="1">Peripheral membrane protein</topology>
    </subcellularLocation>
    <text evidence="12">Distribution is 50-50.</text>
</comment>
<dbReference type="PROSITE" id="PS51196">
    <property type="entry name" value="SECA_MOTOR_DEAD"/>
    <property type="match status" value="1"/>
</dbReference>
<keyword evidence="10 12" id="KW-0811">Translocation</keyword>
<dbReference type="Proteomes" id="UP000036923">
    <property type="component" value="Unassembled WGS sequence"/>
</dbReference>
<organism evidence="16 17">
    <name type="scientific">Pseudobacteroides cellulosolvens ATCC 35603 = DSM 2933</name>
    <dbReference type="NCBI Taxonomy" id="398512"/>
    <lineage>
        <taxon>Bacteria</taxon>
        <taxon>Bacillati</taxon>
        <taxon>Bacillota</taxon>
        <taxon>Clostridia</taxon>
        <taxon>Eubacteriales</taxon>
        <taxon>Oscillospiraceae</taxon>
        <taxon>Pseudobacteroides</taxon>
    </lineage>
</organism>
<dbReference type="SUPFAM" id="SSF81886">
    <property type="entry name" value="Helical scaffold and wing domains of SecA"/>
    <property type="match status" value="1"/>
</dbReference>
<dbReference type="Gene3D" id="3.40.50.300">
    <property type="entry name" value="P-loop containing nucleotide triphosphate hydrolases"/>
    <property type="match status" value="3"/>
</dbReference>
<dbReference type="InterPro" id="IPR011130">
    <property type="entry name" value="SecA_preprotein_X-link_dom"/>
</dbReference>
<keyword evidence="5 12" id="KW-0963">Cytoplasm</keyword>
<dbReference type="GO" id="GO:0005829">
    <property type="term" value="C:cytosol"/>
    <property type="evidence" value="ECO:0007669"/>
    <property type="project" value="TreeGrafter"/>
</dbReference>
<evidence type="ECO:0000256" key="11">
    <source>
        <dbReference type="ARBA" id="ARBA00023136"/>
    </source>
</evidence>
<dbReference type="PRINTS" id="PR00906">
    <property type="entry name" value="SECA"/>
</dbReference>
<dbReference type="SUPFAM" id="SSF52540">
    <property type="entry name" value="P-loop containing nucleoside triphosphate hydrolases"/>
    <property type="match status" value="2"/>
</dbReference>
<evidence type="ECO:0000259" key="13">
    <source>
        <dbReference type="PROSITE" id="PS51192"/>
    </source>
</evidence>
<dbReference type="Gene3D" id="3.90.1440.10">
    <property type="entry name" value="SecA, preprotein cross-linking domain"/>
    <property type="match status" value="1"/>
</dbReference>
<name>A0A0L6JP18_9FIRM</name>
<keyword evidence="4 12" id="KW-1003">Cell membrane</keyword>
<dbReference type="InterPro" id="IPR026389">
    <property type="entry name" value="SecA_Actinobact-type"/>
</dbReference>
<dbReference type="InterPro" id="IPR014001">
    <property type="entry name" value="Helicase_ATP-bd"/>
</dbReference>
<dbReference type="EMBL" id="LGTC01000001">
    <property type="protein sequence ID" value="KNY27523.1"/>
    <property type="molecule type" value="Genomic_DNA"/>
</dbReference>
<evidence type="ECO:0000256" key="6">
    <source>
        <dbReference type="ARBA" id="ARBA00022741"/>
    </source>
</evidence>
<dbReference type="FunFam" id="3.40.50.300:FF:000429">
    <property type="entry name" value="Preprotein translocase subunit SecA"/>
    <property type="match status" value="1"/>
</dbReference>
<evidence type="ECO:0000256" key="10">
    <source>
        <dbReference type="ARBA" id="ARBA00023010"/>
    </source>
</evidence>
<evidence type="ECO:0000256" key="1">
    <source>
        <dbReference type="ARBA" id="ARBA00004170"/>
    </source>
</evidence>
<accession>A0A0L6JP18</accession>
<comment type="subunit">
    <text evidence="12">Monomer and homodimer. Part of the essential Sec protein translocation apparatus which comprises SecA, SecYEG and auxiliary proteins SecDF. Other proteins may also be involved.</text>
</comment>
<dbReference type="SMART" id="SM00957">
    <property type="entry name" value="SecA_DEAD"/>
    <property type="match status" value="1"/>
</dbReference>
<evidence type="ECO:0000256" key="5">
    <source>
        <dbReference type="ARBA" id="ARBA00022490"/>
    </source>
</evidence>
<evidence type="ECO:0000256" key="7">
    <source>
        <dbReference type="ARBA" id="ARBA00022840"/>
    </source>
</evidence>
<dbReference type="GO" id="GO:0008564">
    <property type="term" value="F:protein-exporting ATPase activity"/>
    <property type="evidence" value="ECO:0007669"/>
    <property type="project" value="UniProtKB-EC"/>
</dbReference>
<dbReference type="GO" id="GO:0005886">
    <property type="term" value="C:plasma membrane"/>
    <property type="evidence" value="ECO:0007669"/>
    <property type="project" value="UniProtKB-SubCell"/>
</dbReference>
<evidence type="ECO:0000256" key="3">
    <source>
        <dbReference type="ARBA" id="ARBA00022448"/>
    </source>
</evidence>
<dbReference type="eggNOG" id="COG0653">
    <property type="taxonomic scope" value="Bacteria"/>
</dbReference>
<dbReference type="GO" id="GO:0065002">
    <property type="term" value="P:intracellular protein transmembrane transport"/>
    <property type="evidence" value="ECO:0007669"/>
    <property type="project" value="UniProtKB-UniRule"/>
</dbReference>